<organism evidence="3 4">
    <name type="scientific">Candidatus Thiodubiliella endoseptemdiera</name>
    <dbReference type="NCBI Taxonomy" id="2738886"/>
    <lineage>
        <taxon>Bacteria</taxon>
        <taxon>Pseudomonadati</taxon>
        <taxon>Pseudomonadota</taxon>
        <taxon>Gammaproteobacteria</taxon>
        <taxon>Candidatus Pseudothioglobaceae</taxon>
        <taxon>Candidatus Thiodubiliella</taxon>
    </lineage>
</organism>
<dbReference type="AlphaFoldDB" id="A0A853F0A7"/>
<accession>A0A853F0A7</accession>
<keyword evidence="1" id="KW-0238">DNA-binding</keyword>
<dbReference type="PANTHER" id="PTHR46558">
    <property type="entry name" value="TRACRIPTIONAL REGULATORY PROTEIN-RELATED-RELATED"/>
    <property type="match status" value="1"/>
</dbReference>
<dbReference type="InterPro" id="IPR010982">
    <property type="entry name" value="Lambda_DNA-bd_dom_sf"/>
</dbReference>
<evidence type="ECO:0000313" key="4">
    <source>
        <dbReference type="Proteomes" id="UP000568751"/>
    </source>
</evidence>
<dbReference type="GO" id="GO:0003677">
    <property type="term" value="F:DNA binding"/>
    <property type="evidence" value="ECO:0007669"/>
    <property type="project" value="UniProtKB-KW"/>
</dbReference>
<evidence type="ECO:0000259" key="2">
    <source>
        <dbReference type="PROSITE" id="PS50943"/>
    </source>
</evidence>
<feature type="domain" description="HTH cro/C1-type" evidence="2">
    <location>
        <begin position="76"/>
        <end position="118"/>
    </location>
</feature>
<comment type="caution">
    <text evidence="3">The sequence shown here is derived from an EMBL/GenBank/DDBJ whole genome shotgun (WGS) entry which is preliminary data.</text>
</comment>
<dbReference type="SUPFAM" id="SSF47413">
    <property type="entry name" value="lambda repressor-like DNA-binding domains"/>
    <property type="match status" value="2"/>
</dbReference>
<dbReference type="EMBL" id="JACCHT010000001">
    <property type="protein sequence ID" value="NYT27343.1"/>
    <property type="molecule type" value="Genomic_DNA"/>
</dbReference>
<gene>
    <name evidence="3" type="ORF">H0A76_05290</name>
</gene>
<dbReference type="Proteomes" id="UP000568751">
    <property type="component" value="Unassembled WGS sequence"/>
</dbReference>
<protein>
    <submittedName>
        <fullName evidence="3">Helix-turn-helix transcriptional regulator</fullName>
    </submittedName>
</protein>
<dbReference type="Gene3D" id="1.10.260.40">
    <property type="entry name" value="lambda repressor-like DNA-binding domains"/>
    <property type="match status" value="2"/>
</dbReference>
<name>A0A853F0A7_9GAMM</name>
<sequence>MPENLDTIGAHLKAKRLKGNKTQAFVASLFSVDVKTINNWEKNKTKTIAAKYYPKIVEFLTYCPLEKPPTTFAEKIKLHRLYLGLNQKQFAKFLNISLDSIANWGNGEKPSKRMVKKLKR</sequence>
<dbReference type="InterPro" id="IPR001387">
    <property type="entry name" value="Cro/C1-type_HTH"/>
</dbReference>
<evidence type="ECO:0000256" key="1">
    <source>
        <dbReference type="ARBA" id="ARBA00023125"/>
    </source>
</evidence>
<dbReference type="PROSITE" id="PS50943">
    <property type="entry name" value="HTH_CROC1"/>
    <property type="match status" value="1"/>
</dbReference>
<dbReference type="PANTHER" id="PTHR46558:SF4">
    <property type="entry name" value="DNA-BIDING PHAGE PROTEIN"/>
    <property type="match status" value="1"/>
</dbReference>
<proteinExistence type="predicted"/>
<dbReference type="CDD" id="cd00093">
    <property type="entry name" value="HTH_XRE"/>
    <property type="match status" value="1"/>
</dbReference>
<evidence type="ECO:0000313" key="3">
    <source>
        <dbReference type="EMBL" id="NYT27343.1"/>
    </source>
</evidence>
<reference evidence="3 4" key="1">
    <citation type="submission" date="2020-05" db="EMBL/GenBank/DDBJ databases">
        <title>Horizontal transmission and recombination maintain forever young bacterial symbiont genomes.</title>
        <authorList>
            <person name="Russell S.L."/>
            <person name="Pepper-Tunick E."/>
            <person name="Svedberg J."/>
            <person name="Byrne A."/>
            <person name="Ruelas Castillo J."/>
            <person name="Vollmers C."/>
            <person name="Beinart R.A."/>
            <person name="Corbett-Detig R."/>
        </authorList>
    </citation>
    <scope>NUCLEOTIDE SEQUENCE [LARGE SCALE GENOMIC DNA]</scope>
    <source>
        <strain evidence="3">455</strain>
    </source>
</reference>